<reference evidence="1 2" key="1">
    <citation type="submission" date="2017-01" db="EMBL/GenBank/DDBJ databases">
        <authorList>
            <person name="Mah S.A."/>
            <person name="Swanson W.J."/>
            <person name="Moy G.W."/>
            <person name="Vacquier V.D."/>
        </authorList>
    </citation>
    <scope>NUCLEOTIDE SEQUENCE [LARGE SCALE GENOMIC DNA]</scope>
    <source>
        <strain evidence="1 2">DSM 26375</strain>
    </source>
</reference>
<keyword evidence="2" id="KW-1185">Reference proteome</keyword>
<dbReference type="Pfam" id="PF08811">
    <property type="entry name" value="DUF1800"/>
    <property type="match status" value="1"/>
</dbReference>
<name>A0A1N7PF46_9RHOB</name>
<dbReference type="Proteomes" id="UP000186141">
    <property type="component" value="Unassembled WGS sequence"/>
</dbReference>
<protein>
    <submittedName>
        <fullName evidence="1">Uncharacterized conserved protein, DUF1800 family</fullName>
    </submittedName>
</protein>
<dbReference type="EMBL" id="FTOT01000005">
    <property type="protein sequence ID" value="SIT09211.1"/>
    <property type="molecule type" value="Genomic_DNA"/>
</dbReference>
<evidence type="ECO:0000313" key="2">
    <source>
        <dbReference type="Proteomes" id="UP000186141"/>
    </source>
</evidence>
<gene>
    <name evidence="1" type="ORF">SAMN05421774_105205</name>
</gene>
<dbReference type="STRING" id="1086013.SAMN05421774_105205"/>
<accession>A0A1N7PF46</accession>
<dbReference type="OrthoDB" id="9772295at2"/>
<dbReference type="AlphaFoldDB" id="A0A1N7PF46"/>
<dbReference type="RefSeq" id="WP_076532121.1">
    <property type="nucleotide sequence ID" value="NZ_BMEH01000005.1"/>
</dbReference>
<proteinExistence type="predicted"/>
<evidence type="ECO:0000313" key="1">
    <source>
        <dbReference type="EMBL" id="SIT09211.1"/>
    </source>
</evidence>
<organism evidence="1 2">
    <name type="scientific">Gemmobacter megaterium</name>
    <dbReference type="NCBI Taxonomy" id="1086013"/>
    <lineage>
        <taxon>Bacteria</taxon>
        <taxon>Pseudomonadati</taxon>
        <taxon>Pseudomonadota</taxon>
        <taxon>Alphaproteobacteria</taxon>
        <taxon>Rhodobacterales</taxon>
        <taxon>Paracoccaceae</taxon>
        <taxon>Gemmobacter</taxon>
    </lineage>
</organism>
<dbReference type="InterPro" id="IPR014917">
    <property type="entry name" value="DUF1800"/>
</dbReference>
<sequence>MATPKAIIAHRFGFGPRDGKLPLYPPASRLDKPDRMLKTFAAQGSADAFAWLVEIRKISDAAAGGDNAARKQRQAALAEASRRALVNARLELARAVQSDDSYRERLVRFWADHFTVVARRTLQRPLMTPFADDVARGHLAGSFAGMLRAATTHPVMLGYLDQTGSVGPQSQFGQRRKRGLNENLARELLELHTLGIEGGYTQTDVRQAALLLTGLSANDTDGTVYLPNRAEPGAETILGKSYGGNRKARIDDIYQFLDDLAVHPATARHMAWKLAVHFVSDTPDPALVADLAAIWRRTDGNLLAVSTALTEHPAAQKPDQEKARQPFDYIVAALRALGTSGAQIMDWKDPVLRRTALRPMTAMGQTWQQPNGPDGWEEAFDRWITPQALATRIDWAMQMPRRLRDKLPDARKFVDLALGDLADDQLIRLVGRAETNVEGVGLVLASPQFNRR</sequence>